<dbReference type="Pfam" id="PF10431">
    <property type="entry name" value="ClpB_D2-small"/>
    <property type="match status" value="1"/>
</dbReference>
<dbReference type="EMBL" id="PZFR01000074">
    <property type="protein sequence ID" value="PTI67812.1"/>
    <property type="molecule type" value="Genomic_DNA"/>
</dbReference>
<dbReference type="InterPro" id="IPR018368">
    <property type="entry name" value="ClpA/B_CS1"/>
</dbReference>
<feature type="coiled-coil region" evidence="11">
    <location>
        <begin position="22"/>
        <end position="70"/>
    </location>
</feature>
<evidence type="ECO:0000256" key="4">
    <source>
        <dbReference type="ARBA" id="ARBA00022840"/>
    </source>
</evidence>
<comment type="subcellular location">
    <subcellularLocation>
        <location evidence="11">Cytoplasm</location>
    </subcellularLocation>
</comment>
<evidence type="ECO:0000256" key="3">
    <source>
        <dbReference type="ARBA" id="ARBA00022741"/>
    </source>
</evidence>
<dbReference type="SMART" id="SM00382">
    <property type="entry name" value="AAA"/>
    <property type="match status" value="2"/>
</dbReference>
<keyword evidence="2 9" id="KW-0677">Repeat</keyword>
<dbReference type="PRINTS" id="PR00300">
    <property type="entry name" value="CLPPROTEASEA"/>
</dbReference>
<reference evidence="13 14" key="1">
    <citation type="journal article" date="2016" name="Front. Microbiol.">
        <title>Comprehensive Phylogenetic Analysis of Bovine Non-aureus Staphylococci Species Based on Whole-Genome Sequencing.</title>
        <authorList>
            <person name="Naushad S."/>
            <person name="Barkema H.W."/>
            <person name="Luby C."/>
            <person name="Condas L.A."/>
            <person name="Nobrega D.B."/>
            <person name="Carson D.A."/>
            <person name="De Buck J."/>
        </authorList>
    </citation>
    <scope>NUCLEOTIDE SEQUENCE [LARGE SCALE GENOMIC DNA]</scope>
    <source>
        <strain evidence="13 14">SNUC 1084</strain>
    </source>
</reference>
<evidence type="ECO:0000256" key="10">
    <source>
        <dbReference type="RuleBase" id="RU004432"/>
    </source>
</evidence>
<dbReference type="InterPro" id="IPR003593">
    <property type="entry name" value="AAA+_ATPase"/>
</dbReference>
<dbReference type="InterPro" id="IPR027417">
    <property type="entry name" value="P-loop_NTPase"/>
</dbReference>
<organism evidence="13 14">
    <name type="scientific">Staphylococcus succinus</name>
    <dbReference type="NCBI Taxonomy" id="61015"/>
    <lineage>
        <taxon>Bacteria</taxon>
        <taxon>Bacillati</taxon>
        <taxon>Bacillota</taxon>
        <taxon>Bacilli</taxon>
        <taxon>Bacillales</taxon>
        <taxon>Staphylococcaceae</taxon>
        <taxon>Staphylococcus</taxon>
    </lineage>
</organism>
<dbReference type="Gene3D" id="1.10.1780.10">
    <property type="entry name" value="Clp, N-terminal domain"/>
    <property type="match status" value="1"/>
</dbReference>
<evidence type="ECO:0000313" key="14">
    <source>
        <dbReference type="Proteomes" id="UP000240859"/>
    </source>
</evidence>
<dbReference type="Pfam" id="PF00004">
    <property type="entry name" value="AAA"/>
    <property type="match status" value="1"/>
</dbReference>
<dbReference type="CDD" id="cd19499">
    <property type="entry name" value="RecA-like_ClpB_Hsp104-like"/>
    <property type="match status" value="1"/>
</dbReference>
<dbReference type="Gene3D" id="3.40.50.300">
    <property type="entry name" value="P-loop containing nucleotide triphosphate hydrolases"/>
    <property type="match status" value="3"/>
</dbReference>
<gene>
    <name evidence="11 13" type="primary">clpB</name>
    <name evidence="13" type="ORF">BU057_10200</name>
</gene>
<evidence type="ECO:0000256" key="8">
    <source>
        <dbReference type="ARBA" id="ARBA00026057"/>
    </source>
</evidence>
<keyword evidence="14" id="KW-1185">Reference proteome</keyword>
<dbReference type="PROSITE" id="PS51903">
    <property type="entry name" value="CLP_R"/>
    <property type="match status" value="1"/>
</dbReference>
<comment type="subunit">
    <text evidence="8">Homohexamer. The oligomerization is ATP-dependent.</text>
</comment>
<evidence type="ECO:0000259" key="12">
    <source>
        <dbReference type="PROSITE" id="PS51903"/>
    </source>
</evidence>
<evidence type="ECO:0000256" key="7">
    <source>
        <dbReference type="ARBA" id="ARBA00023186"/>
    </source>
</evidence>
<evidence type="ECO:0000256" key="11">
    <source>
        <dbReference type="RuleBase" id="RU362034"/>
    </source>
</evidence>
<proteinExistence type="inferred from homology"/>
<dbReference type="PANTHER" id="PTHR11638">
    <property type="entry name" value="ATP-DEPENDENT CLP PROTEASE"/>
    <property type="match status" value="1"/>
</dbReference>
<dbReference type="CDD" id="cd00009">
    <property type="entry name" value="AAA"/>
    <property type="match status" value="1"/>
</dbReference>
<dbReference type="SUPFAM" id="SSF81923">
    <property type="entry name" value="Double Clp-N motif"/>
    <property type="match status" value="1"/>
</dbReference>
<keyword evidence="5 11" id="KW-0346">Stress response</keyword>
<dbReference type="NCBIfam" id="TIGR03346">
    <property type="entry name" value="chaperone_ClpB"/>
    <property type="match status" value="1"/>
</dbReference>
<accession>A0ABX5IM42</accession>
<sequence length="868" mass="98316">MDINQMTYAVQGAIQKAVELAKENENQNIEIEAVLMAALEENDSLFKSVLERANIETEALINAYKEKLKQYPSVQGDNVQYGQYISQKTNELFNKAENYMKLYEDEYISMEHIIVAAMDIDETTQQFIANKKEVITEIIKKIRGGNHVTSQNPEANYEALEKYGRDLVEEVRQGNMDPVIGRDEEIRNAIRILSRKTKNNPVLIGEPGVGKTAIVEGLAQRIVRKDVPESLLDKTIFELDLSALVAGAKYRGEFEERLKAVLKEVKDSEGRIILFIDEIHMLVGAGKTEGAMDAGNMLKPMLARGELHCIGATTLNEYREYIEKDSALERRFQKVNVAEPDVENTISILRGLKERYEVYHGVRIQDRAIVAAAELSDRYITDRFLPDKAIDLVDQACATIRTEMGSNPTELDQVNRRVMQLEIEESALKNESDNTSKQRLQELQEELSNEKEKQNAIQSRVEEEKGKIAKLQEKRSELDESRKALEEAETNYNLERAAELQHGKIPALEKELRELEEAFQDEQSGDTDRIIREIVTDEEIGEIVSSWTGIPVSKLVETEREKLLNLADILHKRVVGQDKAVDLVSDAVVRARAGIKDPNRPIGSFLFLGPTGVGKTELAKSLASTLFDSEKHMIRIDMSEYMEKHSVSRLIGAPPGYVGHDEGGQLTEAVRRNPYSVILLDEIEKAHSDVFNVLLQILEEGRLTDSKGREVDFKNTIIIMTSNIGSQILLENVKDTGVITESTEKSVMTSLNQYFKPEIINRMDDIVLFKPLTINDMSLIVDKILTQLNIRLMEQRISIEVSDEAKAWLGKEAYEPQFGARPLKRFVQRQIETPLARKMIRENLPEGTSIHIDLSDDGLTFEDIKPEM</sequence>
<comment type="subunit">
    <text evidence="11">Homohexamer; The oligomerization is ATP-dependent.</text>
</comment>
<dbReference type="Gene3D" id="1.10.8.60">
    <property type="match status" value="1"/>
</dbReference>
<dbReference type="Pfam" id="PF02861">
    <property type="entry name" value="Clp_N"/>
    <property type="match status" value="1"/>
</dbReference>
<dbReference type="SUPFAM" id="SSF52540">
    <property type="entry name" value="P-loop containing nucleoside triphosphate hydrolases"/>
    <property type="match status" value="2"/>
</dbReference>
<dbReference type="RefSeq" id="WP_107601156.1">
    <property type="nucleotide sequence ID" value="NZ_PZFR01000074.1"/>
</dbReference>
<evidence type="ECO:0000256" key="5">
    <source>
        <dbReference type="ARBA" id="ARBA00023016"/>
    </source>
</evidence>
<feature type="domain" description="Clp R" evidence="12">
    <location>
        <begin position="3"/>
        <end position="145"/>
    </location>
</feature>
<keyword evidence="6 11" id="KW-0175">Coiled coil</keyword>
<dbReference type="InterPro" id="IPR019489">
    <property type="entry name" value="Clp_ATPase_C"/>
</dbReference>
<comment type="caution">
    <text evidence="13">The sequence shown here is derived from an EMBL/GenBank/DDBJ whole genome shotgun (WGS) entry which is preliminary data.</text>
</comment>
<dbReference type="Proteomes" id="UP000240859">
    <property type="component" value="Unassembled WGS sequence"/>
</dbReference>
<comment type="function">
    <text evidence="11">Part of a stress-induced multi-chaperone system, it is involved in the recovery of the cell from heat-induced damage, in cooperation with DnaK, DnaJ and GrpE.</text>
</comment>
<dbReference type="InterPro" id="IPR036628">
    <property type="entry name" value="Clp_N_dom_sf"/>
</dbReference>
<protein>
    <recommendedName>
        <fullName evidence="11">Chaperone protein ClpB</fullName>
    </recommendedName>
</protein>
<evidence type="ECO:0000256" key="1">
    <source>
        <dbReference type="ARBA" id="ARBA00008675"/>
    </source>
</evidence>
<evidence type="ECO:0000313" key="13">
    <source>
        <dbReference type="EMBL" id="PTI67812.1"/>
    </source>
</evidence>
<dbReference type="Pfam" id="PF07724">
    <property type="entry name" value="AAA_2"/>
    <property type="match status" value="1"/>
</dbReference>
<dbReference type="InterPro" id="IPR001270">
    <property type="entry name" value="ClpA/B"/>
</dbReference>
<dbReference type="InterPro" id="IPR041546">
    <property type="entry name" value="ClpA/ClpB_AAA_lid"/>
</dbReference>
<keyword evidence="7 10" id="KW-0143">Chaperone</keyword>
<name>A0ABX5IM42_9STAP</name>
<dbReference type="InterPro" id="IPR003959">
    <property type="entry name" value="ATPase_AAA_core"/>
</dbReference>
<dbReference type="InterPro" id="IPR004176">
    <property type="entry name" value="Clp_R_N"/>
</dbReference>
<dbReference type="InterPro" id="IPR050130">
    <property type="entry name" value="ClpA_ClpB"/>
</dbReference>
<dbReference type="InterPro" id="IPR028299">
    <property type="entry name" value="ClpA/B_CS2"/>
</dbReference>
<comment type="similarity">
    <text evidence="1 10">Belongs to the ClpA/ClpB family.</text>
</comment>
<keyword evidence="3 10" id="KW-0547">Nucleotide-binding</keyword>
<keyword evidence="11" id="KW-0963">Cytoplasm</keyword>
<evidence type="ECO:0000256" key="9">
    <source>
        <dbReference type="PROSITE-ProRule" id="PRU01251"/>
    </source>
</evidence>
<dbReference type="PANTHER" id="PTHR11638:SF18">
    <property type="entry name" value="HEAT SHOCK PROTEIN 104"/>
    <property type="match status" value="1"/>
</dbReference>
<feature type="coiled-coil region" evidence="11">
    <location>
        <begin position="411"/>
        <end position="525"/>
    </location>
</feature>
<keyword evidence="4 10" id="KW-0067">ATP-binding</keyword>
<dbReference type="SMART" id="SM01086">
    <property type="entry name" value="ClpB_D2-small"/>
    <property type="match status" value="1"/>
</dbReference>
<evidence type="ECO:0000256" key="2">
    <source>
        <dbReference type="ARBA" id="ARBA00022737"/>
    </source>
</evidence>
<dbReference type="PROSITE" id="PS00871">
    <property type="entry name" value="CLPAB_2"/>
    <property type="match status" value="1"/>
</dbReference>
<evidence type="ECO:0000256" key="6">
    <source>
        <dbReference type="ARBA" id="ARBA00023054"/>
    </source>
</evidence>
<dbReference type="PROSITE" id="PS00870">
    <property type="entry name" value="CLPAB_1"/>
    <property type="match status" value="1"/>
</dbReference>
<dbReference type="InterPro" id="IPR017730">
    <property type="entry name" value="Chaperonin_ClpB"/>
</dbReference>
<dbReference type="Pfam" id="PF17871">
    <property type="entry name" value="AAA_lid_9"/>
    <property type="match status" value="1"/>
</dbReference>